<evidence type="ECO:0000256" key="8">
    <source>
        <dbReference type="SAM" id="Phobius"/>
    </source>
</evidence>
<dbReference type="Gene3D" id="1.20.1740.10">
    <property type="entry name" value="Amino acid/polyamine transporter I"/>
    <property type="match status" value="1"/>
</dbReference>
<evidence type="ECO:0000259" key="9">
    <source>
        <dbReference type="Pfam" id="PF00324"/>
    </source>
</evidence>
<feature type="domain" description="Amino acid permease/ SLC12A" evidence="9">
    <location>
        <begin position="14"/>
        <end position="58"/>
    </location>
</feature>
<protein>
    <submittedName>
        <fullName evidence="10">GABA permease</fullName>
    </submittedName>
</protein>
<dbReference type="RefSeq" id="WP_006995235.1">
    <property type="nucleotide sequence ID" value="NZ_CP082857.1"/>
</dbReference>
<name>A0ABY1VSD8_HAEAE</name>
<dbReference type="PANTHER" id="PTHR43495">
    <property type="entry name" value="GABA PERMEASE"/>
    <property type="match status" value="1"/>
</dbReference>
<accession>A0ABY1VSD8</accession>
<proteinExistence type="predicted"/>
<comment type="subcellular location">
    <subcellularLocation>
        <location evidence="1">Cell membrane</location>
        <topology evidence="1">Multi-pass membrane protein</topology>
    </subcellularLocation>
</comment>
<keyword evidence="4 8" id="KW-0812">Transmembrane</keyword>
<keyword evidence="7 8" id="KW-0472">Membrane</keyword>
<feature type="transmembrane region" description="Helical" evidence="8">
    <location>
        <begin position="39"/>
        <end position="58"/>
    </location>
</feature>
<dbReference type="InterPro" id="IPR004841">
    <property type="entry name" value="AA-permease/SLC12A_dom"/>
</dbReference>
<keyword evidence="2" id="KW-0813">Transport</keyword>
<keyword evidence="5" id="KW-0029">Amino-acid transport</keyword>
<organism evidence="10 11">
    <name type="scientific">Haemophilus aegyptius</name>
    <dbReference type="NCBI Taxonomy" id="197575"/>
    <lineage>
        <taxon>Bacteria</taxon>
        <taxon>Pseudomonadati</taxon>
        <taxon>Pseudomonadota</taxon>
        <taxon>Gammaproteobacteria</taxon>
        <taxon>Pasteurellales</taxon>
        <taxon>Pasteurellaceae</taxon>
        <taxon>Haemophilus</taxon>
    </lineage>
</organism>
<gene>
    <name evidence="10" type="primary">cycA</name>
    <name evidence="10" type="ORF">NCTC8502_00551</name>
</gene>
<evidence type="ECO:0000256" key="6">
    <source>
        <dbReference type="ARBA" id="ARBA00022989"/>
    </source>
</evidence>
<evidence type="ECO:0000256" key="7">
    <source>
        <dbReference type="ARBA" id="ARBA00023136"/>
    </source>
</evidence>
<evidence type="ECO:0000256" key="2">
    <source>
        <dbReference type="ARBA" id="ARBA00022448"/>
    </source>
</evidence>
<keyword evidence="11" id="KW-1185">Reference proteome</keyword>
<dbReference type="PANTHER" id="PTHR43495:SF2">
    <property type="entry name" value="D-SERINE_D-ALANINE_GLYCINE TRANSPORTER"/>
    <property type="match status" value="1"/>
</dbReference>
<evidence type="ECO:0000313" key="11">
    <source>
        <dbReference type="Proteomes" id="UP000249400"/>
    </source>
</evidence>
<dbReference type="Pfam" id="PF00324">
    <property type="entry name" value="AA_permease"/>
    <property type="match status" value="1"/>
</dbReference>
<evidence type="ECO:0000256" key="1">
    <source>
        <dbReference type="ARBA" id="ARBA00004651"/>
    </source>
</evidence>
<evidence type="ECO:0000313" key="10">
    <source>
        <dbReference type="EMBL" id="SQH35834.1"/>
    </source>
</evidence>
<keyword evidence="6 8" id="KW-1133">Transmembrane helix</keyword>
<evidence type="ECO:0000256" key="4">
    <source>
        <dbReference type="ARBA" id="ARBA00022692"/>
    </source>
</evidence>
<reference evidence="10 11" key="1">
    <citation type="submission" date="2018-06" db="EMBL/GenBank/DDBJ databases">
        <authorList>
            <consortium name="Pathogen Informatics"/>
            <person name="Doyle S."/>
        </authorList>
    </citation>
    <scope>NUCLEOTIDE SEQUENCE [LARGE SCALE GENOMIC DNA]</scope>
    <source>
        <strain evidence="10 11">NCTC8502</strain>
    </source>
</reference>
<sequence>MSDKEVNKSLTLRHIQFLALGSAIGTGLFYGSYESIKLAGSSVIFGYLIVGFIILYTVK</sequence>
<keyword evidence="3" id="KW-1003">Cell membrane</keyword>
<feature type="transmembrane region" description="Helical" evidence="8">
    <location>
        <begin position="12"/>
        <end position="33"/>
    </location>
</feature>
<dbReference type="EMBL" id="LS483429">
    <property type="protein sequence ID" value="SQH35834.1"/>
    <property type="molecule type" value="Genomic_DNA"/>
</dbReference>
<dbReference type="Proteomes" id="UP000249400">
    <property type="component" value="Chromosome 1"/>
</dbReference>
<evidence type="ECO:0000256" key="3">
    <source>
        <dbReference type="ARBA" id="ARBA00022475"/>
    </source>
</evidence>
<evidence type="ECO:0000256" key="5">
    <source>
        <dbReference type="ARBA" id="ARBA00022970"/>
    </source>
</evidence>